<evidence type="ECO:0000259" key="6">
    <source>
        <dbReference type="PROSITE" id="PS50102"/>
    </source>
</evidence>
<sequence length="429" mass="44766">MRAGRRGEEPAGRPPAGPPLGRPRPPAERVGEGAAWPVRPAPFAALLICPAPSAAAAAAAAAPLPAPPAAPDETDAPQPGLASPASPHDPWYGGCVVTEGLREYFGQFGEVKECLVMRDPLTKRSRGFGFVTFMDQAGVDKVLAQSRHELDSKTIDPKVAFPRRAQPKMVTRTKKIFVGGLSVNTTVEDVKQYFEQFGKVALVLTLPLPLVQPLGFGFVTFESEDIGKTGGRTDHQVLLQVECKKAQPKEVMSPTGSARGRSRVMPYGMDAFMLGIGMLGYPGFQATTYASRSYTGLAPGYTYQFPEVGGLLHPSLPLSGHAEVLKPFLSAIPLTAYGPMAAAAAAAAVVRGTGSHPWTMAPPPGSTPSRTGGFLGTTSPGPMAELYGAANQDSGVSSYISAASPAPSTGFGHSLGGPLIATAFTNGYH</sequence>
<dbReference type="PROSITE" id="PS50102">
    <property type="entry name" value="RRM"/>
    <property type="match status" value="2"/>
</dbReference>
<dbReference type="GO" id="GO:0003729">
    <property type="term" value="F:mRNA binding"/>
    <property type="evidence" value="ECO:0007669"/>
    <property type="project" value="TreeGrafter"/>
</dbReference>
<evidence type="ECO:0000313" key="7">
    <source>
        <dbReference type="Ensembl" id="ENSSVLP00005009995.1"/>
    </source>
</evidence>
<evidence type="ECO:0000256" key="4">
    <source>
        <dbReference type="PROSITE-ProRule" id="PRU00176"/>
    </source>
</evidence>
<evidence type="ECO:0000256" key="3">
    <source>
        <dbReference type="ARBA" id="ARBA00022884"/>
    </source>
</evidence>
<feature type="region of interest" description="Disordered" evidence="5">
    <location>
        <begin position="1"/>
        <end position="33"/>
    </location>
</feature>
<evidence type="ECO:0000256" key="5">
    <source>
        <dbReference type="SAM" id="MobiDB-lite"/>
    </source>
</evidence>
<dbReference type="InterPro" id="IPR000504">
    <property type="entry name" value="RRM_dom"/>
</dbReference>
<dbReference type="GO" id="GO:0007417">
    <property type="term" value="P:central nervous system development"/>
    <property type="evidence" value="ECO:0007669"/>
    <property type="project" value="TreeGrafter"/>
</dbReference>
<dbReference type="OrthoDB" id="1875751at2759"/>
<dbReference type="InterPro" id="IPR012677">
    <property type="entry name" value="Nucleotide-bd_a/b_plait_sf"/>
</dbReference>
<accession>A0A8D2B290</accession>
<dbReference type="GO" id="GO:0005737">
    <property type="term" value="C:cytoplasm"/>
    <property type="evidence" value="ECO:0007669"/>
    <property type="project" value="Ensembl"/>
</dbReference>
<dbReference type="SUPFAM" id="SSF54928">
    <property type="entry name" value="RNA-binding domain, RBD"/>
    <property type="match status" value="1"/>
</dbReference>
<dbReference type="PANTHER" id="PTHR48032">
    <property type="entry name" value="RNA-BINDING PROTEIN MUSASHI HOMOLOG RBP6"/>
    <property type="match status" value="1"/>
</dbReference>
<protein>
    <submittedName>
        <fullName evidence="7">Musashi RNA binding protein 1</fullName>
    </submittedName>
</protein>
<proteinExistence type="predicted"/>
<name>A0A8D2B290_SCIVU</name>
<dbReference type="SMART" id="SM00360">
    <property type="entry name" value="RRM"/>
    <property type="match status" value="2"/>
</dbReference>
<dbReference type="GO" id="GO:0140693">
    <property type="term" value="F:molecular condensate scaffold activity"/>
    <property type="evidence" value="ECO:0007669"/>
    <property type="project" value="Ensembl"/>
</dbReference>
<feature type="compositionally biased region" description="Basic and acidic residues" evidence="5">
    <location>
        <begin position="1"/>
        <end position="11"/>
    </location>
</feature>
<feature type="compositionally biased region" description="Pro residues" evidence="5">
    <location>
        <begin position="12"/>
        <end position="24"/>
    </location>
</feature>
<dbReference type="InterPro" id="IPR035979">
    <property type="entry name" value="RBD_domain_sf"/>
</dbReference>
<dbReference type="GO" id="GO:0006417">
    <property type="term" value="P:regulation of translation"/>
    <property type="evidence" value="ECO:0007669"/>
    <property type="project" value="TreeGrafter"/>
</dbReference>
<feature type="domain" description="RRM" evidence="6">
    <location>
        <begin position="99"/>
        <end position="175"/>
    </location>
</feature>
<dbReference type="GO" id="GO:0005634">
    <property type="term" value="C:nucleus"/>
    <property type="evidence" value="ECO:0007669"/>
    <property type="project" value="Ensembl"/>
</dbReference>
<dbReference type="GeneTree" id="ENSGT00940000156515"/>
<dbReference type="AlphaFoldDB" id="A0A8D2B290"/>
<dbReference type="Proteomes" id="UP000694564">
    <property type="component" value="Chromosome 8"/>
</dbReference>
<dbReference type="Gene3D" id="3.30.70.330">
    <property type="match status" value="2"/>
</dbReference>
<reference evidence="7" key="1">
    <citation type="submission" date="2025-08" db="UniProtKB">
        <authorList>
            <consortium name="Ensembl"/>
        </authorList>
    </citation>
    <scope>IDENTIFICATION</scope>
</reference>
<evidence type="ECO:0000313" key="8">
    <source>
        <dbReference type="Proteomes" id="UP000694564"/>
    </source>
</evidence>
<feature type="domain" description="RRM" evidence="6">
    <location>
        <begin position="174"/>
        <end position="225"/>
    </location>
</feature>
<dbReference type="GO" id="GO:0042803">
    <property type="term" value="F:protein homodimerization activity"/>
    <property type="evidence" value="ECO:0007669"/>
    <property type="project" value="Ensembl"/>
</dbReference>
<gene>
    <name evidence="7" type="primary">MSI1</name>
</gene>
<evidence type="ECO:0000256" key="2">
    <source>
        <dbReference type="ARBA" id="ARBA00022737"/>
    </source>
</evidence>
<organism evidence="7 8">
    <name type="scientific">Sciurus vulgaris</name>
    <name type="common">Eurasian red squirrel</name>
    <dbReference type="NCBI Taxonomy" id="55149"/>
    <lineage>
        <taxon>Eukaryota</taxon>
        <taxon>Metazoa</taxon>
        <taxon>Chordata</taxon>
        <taxon>Craniata</taxon>
        <taxon>Vertebrata</taxon>
        <taxon>Euteleostomi</taxon>
        <taxon>Mammalia</taxon>
        <taxon>Eutheria</taxon>
        <taxon>Euarchontoglires</taxon>
        <taxon>Glires</taxon>
        <taxon>Rodentia</taxon>
        <taxon>Sciuromorpha</taxon>
        <taxon>Sciuridae</taxon>
        <taxon>Sciurinae</taxon>
        <taxon>Sciurini</taxon>
        <taxon>Sciurus</taxon>
    </lineage>
</organism>
<keyword evidence="1" id="KW-0597">Phosphoprotein</keyword>
<dbReference type="FunFam" id="3.30.70.330:FF:000596">
    <property type="entry name" value="RNA-binding protein Musashi homolog 1"/>
    <property type="match status" value="1"/>
</dbReference>
<reference evidence="7" key="2">
    <citation type="submission" date="2025-09" db="UniProtKB">
        <authorList>
            <consortium name="Ensembl"/>
        </authorList>
    </citation>
    <scope>IDENTIFICATION</scope>
</reference>
<evidence type="ECO:0000256" key="1">
    <source>
        <dbReference type="ARBA" id="ARBA00022553"/>
    </source>
</evidence>
<dbReference type="PANTHER" id="PTHR48032:SF3">
    <property type="entry name" value="RNA-BINDING PROTEIN MUSASHI HOMOLOG 1"/>
    <property type="match status" value="1"/>
</dbReference>
<dbReference type="GO" id="GO:0008266">
    <property type="term" value="F:poly(U) RNA binding"/>
    <property type="evidence" value="ECO:0007669"/>
    <property type="project" value="Ensembl"/>
</dbReference>
<keyword evidence="2" id="KW-0677">Repeat</keyword>
<dbReference type="Pfam" id="PF00076">
    <property type="entry name" value="RRM_1"/>
    <property type="match status" value="2"/>
</dbReference>
<keyword evidence="3 4" id="KW-0694">RNA-binding</keyword>
<feature type="region of interest" description="Disordered" evidence="5">
    <location>
        <begin position="64"/>
        <end position="89"/>
    </location>
</feature>
<dbReference type="Ensembl" id="ENSSVLT00005011066.1">
    <property type="protein sequence ID" value="ENSSVLP00005009995.1"/>
    <property type="gene ID" value="ENSSVLG00005007951.1"/>
</dbReference>
<keyword evidence="8" id="KW-1185">Reference proteome</keyword>